<protein>
    <submittedName>
        <fullName evidence="2">Uncharacterized protein</fullName>
    </submittedName>
</protein>
<reference evidence="2 3" key="1">
    <citation type="journal article" date="2010" name="Stand. Genomic Sci.">
        <title>Complete genome sequence of Olsenella uli type strain (VPI D76D-27C).</title>
        <authorList>
            <person name="Goker M."/>
            <person name="Held B."/>
            <person name="Lucas S."/>
            <person name="Nolan M."/>
            <person name="Yasawong M."/>
            <person name="Glavina Del Rio T."/>
            <person name="Tice H."/>
            <person name="Cheng J.F."/>
            <person name="Bruce D."/>
            <person name="Detter J.C."/>
            <person name="Tapia R."/>
            <person name="Han C."/>
            <person name="Goodwin L."/>
            <person name="Pitluck S."/>
            <person name="Liolios K."/>
            <person name="Ivanova N."/>
            <person name="Mavromatis K."/>
            <person name="Mikhailova N."/>
            <person name="Pati A."/>
            <person name="Chen A."/>
            <person name="Palaniappan K."/>
            <person name="Land M."/>
            <person name="Hauser L."/>
            <person name="Chang Y.J."/>
            <person name="Jeffries C.D."/>
            <person name="Rohde M."/>
            <person name="Sikorski J."/>
            <person name="Pukall R."/>
            <person name="Woyke T."/>
            <person name="Bristow J."/>
            <person name="Eisen J.A."/>
            <person name="Markowitz V."/>
            <person name="Hugenholtz P."/>
            <person name="Kyrpides N.C."/>
            <person name="Klenk H.P."/>
            <person name="Lapidus A."/>
        </authorList>
    </citation>
    <scope>NUCLEOTIDE SEQUENCE [LARGE SCALE GENOMIC DNA]</scope>
    <source>
        <strain evidence="3">ATCC 49627 / DSM 7084 / CIP 109912 / JCM 12494 / NCIMB 702895 / VPI D76D-27C</strain>
    </source>
</reference>
<accession>E1QWW3</accession>
<keyword evidence="3" id="KW-1185">Reference proteome</keyword>
<dbReference type="HOGENOM" id="CLU_749725_0_0_11"/>
<name>E1QWW3_OLSUV</name>
<feature type="transmembrane region" description="Helical" evidence="1">
    <location>
        <begin position="48"/>
        <end position="71"/>
    </location>
</feature>
<keyword evidence="1" id="KW-1133">Transmembrane helix</keyword>
<feature type="transmembrane region" description="Helical" evidence="1">
    <location>
        <begin position="343"/>
        <end position="367"/>
    </location>
</feature>
<dbReference type="KEGG" id="ols:Olsu_1517"/>
<keyword evidence="1" id="KW-0812">Transmembrane</keyword>
<dbReference type="STRING" id="633147.Olsu_1517"/>
<organism evidence="2 3">
    <name type="scientific">Olsenella uli (strain ATCC 49627 / DSM 7084 / CCUG 31166 / CIP 109912 / JCM 12494 / LMG 11480 / NCIMB 702895 / VPI D76D-27C)</name>
    <name type="common">Lactobacillus uli</name>
    <dbReference type="NCBI Taxonomy" id="633147"/>
    <lineage>
        <taxon>Bacteria</taxon>
        <taxon>Bacillati</taxon>
        <taxon>Actinomycetota</taxon>
        <taxon>Coriobacteriia</taxon>
        <taxon>Coriobacteriales</taxon>
        <taxon>Atopobiaceae</taxon>
        <taxon>Olsenella</taxon>
    </lineage>
</organism>
<dbReference type="AlphaFoldDB" id="E1QWW3"/>
<gene>
    <name evidence="2" type="ordered locus">Olsu_1517</name>
</gene>
<dbReference type="Proteomes" id="UP000000333">
    <property type="component" value="Chromosome"/>
</dbReference>
<feature type="transmembrane region" description="Helical" evidence="1">
    <location>
        <begin position="21"/>
        <end position="42"/>
    </location>
</feature>
<dbReference type="RefSeq" id="WP_013252368.1">
    <property type="nucleotide sequence ID" value="NC_014363.1"/>
</dbReference>
<proteinExistence type="predicted"/>
<keyword evidence="1" id="KW-0472">Membrane</keyword>
<sequence length="369" mass="38535">MTKVSVLVSCRRWGRVPGALFLAYVVTLIAVSAVCPGLDAAVNHSPLGYVLIWVPFAICVAALLVMAFRYVSLVGSAERLLDVSCDPAALAARGDELGLADPVPKRGYTRIEAVLVQRWAVALVEVGRAADAAAARRRLEESLARRRRTGRSPYGASLCMLLADVSARLGDGEAAAAYAELFRDALAHSEPGRAWRALETVGTVSIDTALALFAPGRASGGPGFSEREVRDLEARGTMGRRLASEARLALAREASLAGDREAELLLLAGASMAAPSVRAGALAAEALRRLSSGEAPSGTGLYASLVQDPAVDPHPAALDADAAEALAGHPRGLRHVLATFGKVFLVVILALVAATIVLNVLVALGVVRW</sequence>
<evidence type="ECO:0000256" key="1">
    <source>
        <dbReference type="SAM" id="Phobius"/>
    </source>
</evidence>
<dbReference type="GeneID" id="78512904"/>
<evidence type="ECO:0000313" key="2">
    <source>
        <dbReference type="EMBL" id="ADK68616.1"/>
    </source>
</evidence>
<dbReference type="OrthoDB" id="9946372at2"/>
<dbReference type="EMBL" id="CP002106">
    <property type="protein sequence ID" value="ADK68616.1"/>
    <property type="molecule type" value="Genomic_DNA"/>
</dbReference>
<evidence type="ECO:0000313" key="3">
    <source>
        <dbReference type="Proteomes" id="UP000000333"/>
    </source>
</evidence>